<organism evidence="2 3">
    <name type="scientific">Chaetomium strumarium</name>
    <dbReference type="NCBI Taxonomy" id="1170767"/>
    <lineage>
        <taxon>Eukaryota</taxon>
        <taxon>Fungi</taxon>
        <taxon>Dikarya</taxon>
        <taxon>Ascomycota</taxon>
        <taxon>Pezizomycotina</taxon>
        <taxon>Sordariomycetes</taxon>
        <taxon>Sordariomycetidae</taxon>
        <taxon>Sordariales</taxon>
        <taxon>Chaetomiaceae</taxon>
        <taxon>Chaetomium</taxon>
    </lineage>
</organism>
<accession>A0AAJ0M0W4</accession>
<keyword evidence="3" id="KW-1185">Reference proteome</keyword>
<reference evidence="2" key="1">
    <citation type="journal article" date="2023" name="Mol. Phylogenet. Evol.">
        <title>Genome-scale phylogeny and comparative genomics of the fungal order Sordariales.</title>
        <authorList>
            <person name="Hensen N."/>
            <person name="Bonometti L."/>
            <person name="Westerberg I."/>
            <person name="Brannstrom I.O."/>
            <person name="Guillou S."/>
            <person name="Cros-Aarteil S."/>
            <person name="Calhoun S."/>
            <person name="Haridas S."/>
            <person name="Kuo A."/>
            <person name="Mondo S."/>
            <person name="Pangilinan J."/>
            <person name="Riley R."/>
            <person name="LaButti K."/>
            <person name="Andreopoulos B."/>
            <person name="Lipzen A."/>
            <person name="Chen C."/>
            <person name="Yan M."/>
            <person name="Daum C."/>
            <person name="Ng V."/>
            <person name="Clum A."/>
            <person name="Steindorff A."/>
            <person name="Ohm R.A."/>
            <person name="Martin F."/>
            <person name="Silar P."/>
            <person name="Natvig D.O."/>
            <person name="Lalanne C."/>
            <person name="Gautier V."/>
            <person name="Ament-Velasquez S.L."/>
            <person name="Kruys A."/>
            <person name="Hutchinson M.I."/>
            <person name="Powell A.J."/>
            <person name="Barry K."/>
            <person name="Miller A.N."/>
            <person name="Grigoriev I.V."/>
            <person name="Debuchy R."/>
            <person name="Gladieux P."/>
            <person name="Hiltunen Thoren M."/>
            <person name="Johannesson H."/>
        </authorList>
    </citation>
    <scope>NUCLEOTIDE SEQUENCE</scope>
    <source>
        <strain evidence="2">CBS 333.67</strain>
    </source>
</reference>
<dbReference type="EMBL" id="JAUDZG010000005">
    <property type="protein sequence ID" value="KAK3304788.1"/>
    <property type="molecule type" value="Genomic_DNA"/>
</dbReference>
<reference evidence="2" key="2">
    <citation type="submission" date="2023-06" db="EMBL/GenBank/DDBJ databases">
        <authorList>
            <consortium name="Lawrence Berkeley National Laboratory"/>
            <person name="Mondo S.J."/>
            <person name="Hensen N."/>
            <person name="Bonometti L."/>
            <person name="Westerberg I."/>
            <person name="Brannstrom I.O."/>
            <person name="Guillou S."/>
            <person name="Cros-Aarteil S."/>
            <person name="Calhoun S."/>
            <person name="Haridas S."/>
            <person name="Kuo A."/>
            <person name="Pangilinan J."/>
            <person name="Riley R."/>
            <person name="Labutti K."/>
            <person name="Andreopoulos B."/>
            <person name="Lipzen A."/>
            <person name="Chen C."/>
            <person name="Yanf M."/>
            <person name="Daum C."/>
            <person name="Ng V."/>
            <person name="Clum A."/>
            <person name="Steindorff A."/>
            <person name="Ohm R."/>
            <person name="Martin F."/>
            <person name="Silar P."/>
            <person name="Natvig D."/>
            <person name="Lalanne C."/>
            <person name="Gautier V."/>
            <person name="Ament-Velasquez S.L."/>
            <person name="Kruys A."/>
            <person name="Hutchinson M.I."/>
            <person name="Powell A.J."/>
            <person name="Barry K."/>
            <person name="Miller A.N."/>
            <person name="Grigoriev I.V."/>
            <person name="Debuchy R."/>
            <person name="Gladieux P."/>
            <person name="Thoren M.H."/>
            <person name="Johannesson H."/>
        </authorList>
    </citation>
    <scope>NUCLEOTIDE SEQUENCE</scope>
    <source>
        <strain evidence="2">CBS 333.67</strain>
    </source>
</reference>
<dbReference type="GeneID" id="87885914"/>
<comment type="caution">
    <text evidence="2">The sequence shown here is derived from an EMBL/GenBank/DDBJ whole genome shotgun (WGS) entry which is preliminary data.</text>
</comment>
<sequence>MQLTKLIALTFAALATASPLLEERQCVGNLQQCNKKASAVLGRQCCGGLYCCGVVGSNNVCQTSNNCGE</sequence>
<evidence type="ECO:0000256" key="1">
    <source>
        <dbReference type="SAM" id="SignalP"/>
    </source>
</evidence>
<name>A0AAJ0M0W4_9PEZI</name>
<feature type="chain" id="PRO_5042575223" evidence="1">
    <location>
        <begin position="18"/>
        <end position="69"/>
    </location>
</feature>
<feature type="signal peptide" evidence="1">
    <location>
        <begin position="1"/>
        <end position="17"/>
    </location>
</feature>
<evidence type="ECO:0000313" key="3">
    <source>
        <dbReference type="Proteomes" id="UP001273166"/>
    </source>
</evidence>
<keyword evidence="1" id="KW-0732">Signal</keyword>
<protein>
    <submittedName>
        <fullName evidence="2">Uncharacterized protein</fullName>
    </submittedName>
</protein>
<dbReference type="RefSeq" id="XP_062720568.1">
    <property type="nucleotide sequence ID" value="XM_062867085.1"/>
</dbReference>
<evidence type="ECO:0000313" key="2">
    <source>
        <dbReference type="EMBL" id="KAK3304788.1"/>
    </source>
</evidence>
<dbReference type="AlphaFoldDB" id="A0AAJ0M0W4"/>
<gene>
    <name evidence="2" type="ORF">B0T15DRAFT_495225</name>
</gene>
<proteinExistence type="predicted"/>
<dbReference type="Proteomes" id="UP001273166">
    <property type="component" value="Unassembled WGS sequence"/>
</dbReference>